<gene>
    <name evidence="1" type="ORF">HGM15179_015622</name>
</gene>
<dbReference type="AlphaFoldDB" id="A0A8K1LF43"/>
<comment type="caution">
    <text evidence="1">The sequence shown here is derived from an EMBL/GenBank/DDBJ whole genome shotgun (WGS) entry which is preliminary data.</text>
</comment>
<protein>
    <submittedName>
        <fullName evidence="1">Uncharacterized protein</fullName>
    </submittedName>
</protein>
<dbReference type="Proteomes" id="UP000796761">
    <property type="component" value="Unassembled WGS sequence"/>
</dbReference>
<organism evidence="1 2">
    <name type="scientific">Zosterops borbonicus</name>
    <dbReference type="NCBI Taxonomy" id="364589"/>
    <lineage>
        <taxon>Eukaryota</taxon>
        <taxon>Metazoa</taxon>
        <taxon>Chordata</taxon>
        <taxon>Craniata</taxon>
        <taxon>Vertebrata</taxon>
        <taxon>Euteleostomi</taxon>
        <taxon>Archelosauria</taxon>
        <taxon>Archosauria</taxon>
        <taxon>Dinosauria</taxon>
        <taxon>Saurischia</taxon>
        <taxon>Theropoda</taxon>
        <taxon>Coelurosauria</taxon>
        <taxon>Aves</taxon>
        <taxon>Neognathae</taxon>
        <taxon>Neoaves</taxon>
        <taxon>Telluraves</taxon>
        <taxon>Australaves</taxon>
        <taxon>Passeriformes</taxon>
        <taxon>Sylvioidea</taxon>
        <taxon>Zosteropidae</taxon>
        <taxon>Zosterops</taxon>
    </lineage>
</organism>
<evidence type="ECO:0000313" key="2">
    <source>
        <dbReference type="Proteomes" id="UP000796761"/>
    </source>
</evidence>
<accession>A0A8K1LF43</accession>
<sequence>MQGFPDKSTLIVSPRIFHYVLITNNRPLTFETVYQIPILKVDRRPPLLPPEGNFSLGTECRMVSTGLAVHLETQSLVFLEQVETFPIVLSTTEGCGLGADGEQPGSVPELDCFGKNKKQSVAAQLPRQGTATTRK</sequence>
<keyword evidence="2" id="KW-1185">Reference proteome</keyword>
<proteinExistence type="predicted"/>
<name>A0A8K1LF43_9PASS</name>
<evidence type="ECO:0000313" key="1">
    <source>
        <dbReference type="EMBL" id="TRZ11491.1"/>
    </source>
</evidence>
<reference evidence="1" key="1">
    <citation type="submission" date="2019-04" db="EMBL/GenBank/DDBJ databases">
        <title>Genome assembly of Zosterops borbonicus 15179.</title>
        <authorList>
            <person name="Leroy T."/>
            <person name="Anselmetti Y."/>
            <person name="Tilak M.-K."/>
            <person name="Nabholz B."/>
        </authorList>
    </citation>
    <scope>NUCLEOTIDE SEQUENCE</scope>
    <source>
        <strain evidence="1">HGM_15179</strain>
        <tissue evidence="1">Muscle</tissue>
    </source>
</reference>
<dbReference type="EMBL" id="SWJQ01000699">
    <property type="protein sequence ID" value="TRZ11491.1"/>
    <property type="molecule type" value="Genomic_DNA"/>
</dbReference>